<gene>
    <name evidence="2" type="ORF">S01H4_07902</name>
</gene>
<name>X1B0A4_9ZZZZ</name>
<evidence type="ECO:0000313" key="2">
    <source>
        <dbReference type="EMBL" id="GAG65426.1"/>
    </source>
</evidence>
<sequence length="44" mass="5303">MPNPFFHKKVWPNYTTEADLLLKFIILLNLKLILNLIKKKSYNE</sequence>
<comment type="caution">
    <text evidence="2">The sequence shown here is derived from an EMBL/GenBank/DDBJ whole genome shotgun (WGS) entry which is preliminary data.</text>
</comment>
<evidence type="ECO:0000256" key="1">
    <source>
        <dbReference type="SAM" id="Phobius"/>
    </source>
</evidence>
<protein>
    <submittedName>
        <fullName evidence="2">Uncharacterized protein</fullName>
    </submittedName>
</protein>
<proteinExistence type="predicted"/>
<keyword evidence="1" id="KW-0472">Membrane</keyword>
<feature type="transmembrane region" description="Helical" evidence="1">
    <location>
        <begin position="20"/>
        <end position="37"/>
    </location>
</feature>
<dbReference type="EMBL" id="BART01002639">
    <property type="protein sequence ID" value="GAG65426.1"/>
    <property type="molecule type" value="Genomic_DNA"/>
</dbReference>
<dbReference type="AlphaFoldDB" id="X1B0A4"/>
<organism evidence="2">
    <name type="scientific">marine sediment metagenome</name>
    <dbReference type="NCBI Taxonomy" id="412755"/>
    <lineage>
        <taxon>unclassified sequences</taxon>
        <taxon>metagenomes</taxon>
        <taxon>ecological metagenomes</taxon>
    </lineage>
</organism>
<keyword evidence="1" id="KW-1133">Transmembrane helix</keyword>
<accession>X1B0A4</accession>
<keyword evidence="1" id="KW-0812">Transmembrane</keyword>
<reference evidence="2" key="1">
    <citation type="journal article" date="2014" name="Front. Microbiol.">
        <title>High frequency of phylogenetically diverse reductive dehalogenase-homologous genes in deep subseafloor sedimentary metagenomes.</title>
        <authorList>
            <person name="Kawai M."/>
            <person name="Futagami T."/>
            <person name="Toyoda A."/>
            <person name="Takaki Y."/>
            <person name="Nishi S."/>
            <person name="Hori S."/>
            <person name="Arai W."/>
            <person name="Tsubouchi T."/>
            <person name="Morono Y."/>
            <person name="Uchiyama I."/>
            <person name="Ito T."/>
            <person name="Fujiyama A."/>
            <person name="Inagaki F."/>
            <person name="Takami H."/>
        </authorList>
    </citation>
    <scope>NUCLEOTIDE SEQUENCE</scope>
    <source>
        <strain evidence="2">Expedition CK06-06</strain>
    </source>
</reference>